<dbReference type="RefSeq" id="WP_344831873.1">
    <property type="nucleotide sequence ID" value="NZ_BAAAUV010000012.1"/>
</dbReference>
<reference evidence="2" key="1">
    <citation type="journal article" date="2019" name="Int. J. Syst. Evol. Microbiol.">
        <title>The Global Catalogue of Microorganisms (GCM) 10K type strain sequencing project: providing services to taxonomists for standard genome sequencing and annotation.</title>
        <authorList>
            <consortium name="The Broad Institute Genomics Platform"/>
            <consortium name="The Broad Institute Genome Sequencing Center for Infectious Disease"/>
            <person name="Wu L."/>
            <person name="Ma J."/>
        </authorList>
    </citation>
    <scope>NUCLEOTIDE SEQUENCE [LARGE SCALE GENOMIC DNA]</scope>
    <source>
        <strain evidence="2">JCM 9377</strain>
    </source>
</reference>
<comment type="caution">
    <text evidence="1">The sequence shown here is derived from an EMBL/GenBank/DDBJ whole genome shotgun (WGS) entry which is preliminary data.</text>
</comment>
<keyword evidence="2" id="KW-1185">Reference proteome</keyword>
<accession>A0ABP6QD71</accession>
<proteinExistence type="predicted"/>
<organism evidence="1 2">
    <name type="scientific">Actinocorallia longicatena</name>
    <dbReference type="NCBI Taxonomy" id="111803"/>
    <lineage>
        <taxon>Bacteria</taxon>
        <taxon>Bacillati</taxon>
        <taxon>Actinomycetota</taxon>
        <taxon>Actinomycetes</taxon>
        <taxon>Streptosporangiales</taxon>
        <taxon>Thermomonosporaceae</taxon>
        <taxon>Actinocorallia</taxon>
    </lineage>
</organism>
<evidence type="ECO:0000313" key="1">
    <source>
        <dbReference type="EMBL" id="GAA3221525.1"/>
    </source>
</evidence>
<sequence>MQLPAGRRTVCGCVAVREEHGPDWLDFYLPLGALARTEPRISDGFPFDDDSGEPSLTWRHPLDEWLATIASTIHKKIDGNPPAERWAGYLMLSDGILRYTPANK</sequence>
<dbReference type="EMBL" id="BAAAUV010000012">
    <property type="protein sequence ID" value="GAA3221525.1"/>
    <property type="molecule type" value="Genomic_DNA"/>
</dbReference>
<evidence type="ECO:0000313" key="2">
    <source>
        <dbReference type="Proteomes" id="UP001501237"/>
    </source>
</evidence>
<protein>
    <submittedName>
        <fullName evidence="1">Uncharacterized protein</fullName>
    </submittedName>
</protein>
<dbReference type="Proteomes" id="UP001501237">
    <property type="component" value="Unassembled WGS sequence"/>
</dbReference>
<gene>
    <name evidence="1" type="ORF">GCM10010468_46670</name>
</gene>
<name>A0ABP6QD71_9ACTN</name>